<dbReference type="GO" id="GO:0005829">
    <property type="term" value="C:cytosol"/>
    <property type="evidence" value="ECO:0007669"/>
    <property type="project" value="TreeGrafter"/>
</dbReference>
<dbReference type="GO" id="GO:0004497">
    <property type="term" value="F:monooxygenase activity"/>
    <property type="evidence" value="ECO:0007669"/>
    <property type="project" value="UniProtKB-KW"/>
</dbReference>
<dbReference type="PROSITE" id="PS51725">
    <property type="entry name" value="ABM"/>
    <property type="match status" value="1"/>
</dbReference>
<dbReference type="InterPro" id="IPR007138">
    <property type="entry name" value="ABM_dom"/>
</dbReference>
<dbReference type="RefSeq" id="WP_183126544.1">
    <property type="nucleotide sequence ID" value="NZ_JACJHR010000084.1"/>
</dbReference>
<keyword evidence="2" id="KW-0560">Oxidoreductase</keyword>
<dbReference type="Proteomes" id="UP000550260">
    <property type="component" value="Unassembled WGS sequence"/>
</dbReference>
<accession>A0A8E1W771</accession>
<dbReference type="EMBL" id="JACJHR010000084">
    <property type="protein sequence ID" value="MBB2504883.1"/>
    <property type="molecule type" value="Genomic_DNA"/>
</dbReference>
<dbReference type="PANTHER" id="PTHR33336">
    <property type="entry name" value="QUINOL MONOOXYGENASE YGIN-RELATED"/>
    <property type="match status" value="1"/>
</dbReference>
<organism evidence="2 3">
    <name type="scientific">Amycolatopsis echigonensis</name>
    <dbReference type="NCBI Taxonomy" id="2576905"/>
    <lineage>
        <taxon>Bacteria</taxon>
        <taxon>Bacillati</taxon>
        <taxon>Actinomycetota</taxon>
        <taxon>Actinomycetes</taxon>
        <taxon>Pseudonocardiales</taxon>
        <taxon>Pseudonocardiaceae</taxon>
        <taxon>Amycolatopsis</taxon>
    </lineage>
</organism>
<dbReference type="Gene3D" id="3.30.70.100">
    <property type="match status" value="1"/>
</dbReference>
<proteinExistence type="predicted"/>
<name>A0A8E1W771_9PSEU</name>
<dbReference type="AlphaFoldDB" id="A0A8E1W771"/>
<gene>
    <name evidence="2" type="ORF">H5411_37800</name>
</gene>
<reference evidence="2 3" key="1">
    <citation type="submission" date="2020-08" db="EMBL/GenBank/DDBJ databases">
        <title>Amycolatopsis echigonensis JCM 21831.</title>
        <authorList>
            <person name="Tedsree N."/>
            <person name="Kuncharoen N."/>
            <person name="Likhitwitayawuid K."/>
            <person name="Tanasupawat S."/>
        </authorList>
    </citation>
    <scope>NUCLEOTIDE SEQUENCE [LARGE SCALE GENOMIC DNA]</scope>
    <source>
        <strain evidence="2 3">JCM 21831</strain>
    </source>
</reference>
<feature type="domain" description="ABM" evidence="1">
    <location>
        <begin position="7"/>
        <end position="96"/>
    </location>
</feature>
<dbReference type="InterPro" id="IPR011008">
    <property type="entry name" value="Dimeric_a/b-barrel"/>
</dbReference>
<sequence length="103" mass="11456">MNESSAYVQVATIVAKTGDEDAVGRLLSECVAPSRAEAGVLRYDLARSARDPRRFVVYEVYRDRAARDAHRDSEHVQRLIVGDVLKRAETVEIAPFVPVSELV</sequence>
<evidence type="ECO:0000313" key="2">
    <source>
        <dbReference type="EMBL" id="MBB2504883.1"/>
    </source>
</evidence>
<comment type="caution">
    <text evidence="2">The sequence shown here is derived from an EMBL/GenBank/DDBJ whole genome shotgun (WGS) entry which is preliminary data.</text>
</comment>
<dbReference type="Pfam" id="PF03992">
    <property type="entry name" value="ABM"/>
    <property type="match status" value="1"/>
</dbReference>
<dbReference type="PANTHER" id="PTHR33336:SF3">
    <property type="entry name" value="ABM DOMAIN-CONTAINING PROTEIN"/>
    <property type="match status" value="1"/>
</dbReference>
<dbReference type="SUPFAM" id="SSF54909">
    <property type="entry name" value="Dimeric alpha+beta barrel"/>
    <property type="match status" value="1"/>
</dbReference>
<keyword evidence="2" id="KW-0503">Monooxygenase</keyword>
<evidence type="ECO:0000259" key="1">
    <source>
        <dbReference type="PROSITE" id="PS51725"/>
    </source>
</evidence>
<protein>
    <submittedName>
        <fullName evidence="2">Antibiotic biosynthesis monooxygenase</fullName>
    </submittedName>
</protein>
<dbReference type="InterPro" id="IPR050744">
    <property type="entry name" value="AI-2_Isomerase_LsrG"/>
</dbReference>
<evidence type="ECO:0000313" key="3">
    <source>
        <dbReference type="Proteomes" id="UP000550260"/>
    </source>
</evidence>